<gene>
    <name evidence="1" type="ORF">K488DRAFT_48935</name>
</gene>
<protein>
    <submittedName>
        <fullName evidence="1">Uncharacterized protein</fullName>
    </submittedName>
</protein>
<proteinExistence type="predicted"/>
<dbReference type="Proteomes" id="UP000814128">
    <property type="component" value="Unassembled WGS sequence"/>
</dbReference>
<accession>A0ACB8QN89</accession>
<organism evidence="1 2">
    <name type="scientific">Vararia minispora EC-137</name>
    <dbReference type="NCBI Taxonomy" id="1314806"/>
    <lineage>
        <taxon>Eukaryota</taxon>
        <taxon>Fungi</taxon>
        <taxon>Dikarya</taxon>
        <taxon>Basidiomycota</taxon>
        <taxon>Agaricomycotina</taxon>
        <taxon>Agaricomycetes</taxon>
        <taxon>Russulales</taxon>
        <taxon>Lachnocladiaceae</taxon>
        <taxon>Vararia</taxon>
    </lineage>
</organism>
<evidence type="ECO:0000313" key="1">
    <source>
        <dbReference type="EMBL" id="KAI0032866.1"/>
    </source>
</evidence>
<sequence>MQEMIINAHVAYKANRIFTMYNYTWNKYTREDYATFGSGVHQATVPARIPITALVGGPIAGGPFPAHDWRPPAVTTEFFEEVCPNPTTLNVGELKGDLQWSSASTILGGVAARLNAIPDNCVELIDETGQIFDFWCVIFGDGARMADAWPQLLESPILTEWRWSDLVRSGLERNRRLIHPSIFLNDQRHRGELSGLLALHIRRGDFHYHCENLANWRSQYNAFNVRPDFTDKHDPPPGGGNGEHTEETLAYWNHHCFPEIDEIVTRVEAVRGDAMKQGRTLDRIYILTNGSKEWLADLKRALEKAAKWKRIATSRDLELTREQKYVAQAIDQIVATRAEVFIGNAWSSLTSNVNLLRIAQFHDPETSRFW</sequence>
<comment type="caution">
    <text evidence="1">The sequence shown here is derived from an EMBL/GenBank/DDBJ whole genome shotgun (WGS) entry which is preliminary data.</text>
</comment>
<evidence type="ECO:0000313" key="2">
    <source>
        <dbReference type="Proteomes" id="UP000814128"/>
    </source>
</evidence>
<dbReference type="EMBL" id="MU273534">
    <property type="protein sequence ID" value="KAI0032866.1"/>
    <property type="molecule type" value="Genomic_DNA"/>
</dbReference>
<name>A0ACB8QN89_9AGAM</name>
<reference evidence="1" key="1">
    <citation type="submission" date="2021-02" db="EMBL/GenBank/DDBJ databases">
        <authorList>
            <consortium name="DOE Joint Genome Institute"/>
            <person name="Ahrendt S."/>
            <person name="Looney B.P."/>
            <person name="Miyauchi S."/>
            <person name="Morin E."/>
            <person name="Drula E."/>
            <person name="Courty P.E."/>
            <person name="Chicoki N."/>
            <person name="Fauchery L."/>
            <person name="Kohler A."/>
            <person name="Kuo A."/>
            <person name="Labutti K."/>
            <person name="Pangilinan J."/>
            <person name="Lipzen A."/>
            <person name="Riley R."/>
            <person name="Andreopoulos W."/>
            <person name="He G."/>
            <person name="Johnson J."/>
            <person name="Barry K.W."/>
            <person name="Grigoriev I.V."/>
            <person name="Nagy L."/>
            <person name="Hibbett D."/>
            <person name="Henrissat B."/>
            <person name="Matheny P.B."/>
            <person name="Labbe J."/>
            <person name="Martin F."/>
        </authorList>
    </citation>
    <scope>NUCLEOTIDE SEQUENCE</scope>
    <source>
        <strain evidence="1">EC-137</strain>
    </source>
</reference>
<reference evidence="1" key="2">
    <citation type="journal article" date="2022" name="New Phytol.">
        <title>Evolutionary transition to the ectomycorrhizal habit in the genomes of a hyperdiverse lineage of mushroom-forming fungi.</title>
        <authorList>
            <person name="Looney B."/>
            <person name="Miyauchi S."/>
            <person name="Morin E."/>
            <person name="Drula E."/>
            <person name="Courty P.E."/>
            <person name="Kohler A."/>
            <person name="Kuo A."/>
            <person name="LaButti K."/>
            <person name="Pangilinan J."/>
            <person name="Lipzen A."/>
            <person name="Riley R."/>
            <person name="Andreopoulos W."/>
            <person name="He G."/>
            <person name="Johnson J."/>
            <person name="Nolan M."/>
            <person name="Tritt A."/>
            <person name="Barry K.W."/>
            <person name="Grigoriev I.V."/>
            <person name="Nagy L.G."/>
            <person name="Hibbett D."/>
            <person name="Henrissat B."/>
            <person name="Matheny P.B."/>
            <person name="Labbe J."/>
            <person name="Martin F.M."/>
        </authorList>
    </citation>
    <scope>NUCLEOTIDE SEQUENCE</scope>
    <source>
        <strain evidence="1">EC-137</strain>
    </source>
</reference>
<keyword evidence="2" id="KW-1185">Reference proteome</keyword>